<dbReference type="AlphaFoldDB" id="A0AAD0YGL6"/>
<name>A0AAD0YGL6_CHRNA</name>
<evidence type="ECO:0000313" key="1">
    <source>
        <dbReference type="EMBL" id="AZA89662.1"/>
    </source>
</evidence>
<dbReference type="KEGG" id="cnk:EG343_02955"/>
<sequence>MEDNLTYEFFIRRCWNCDRFKHGANTDDWERLTINHFNYKNPKPGVKEDQLERTYHKKLDEIKEHLDKAFNKLSSVLAKKKIPASVIDDIAKYKTQVADSTQPQEIMDCLNSTIPILDEYDIRLK</sequence>
<dbReference type="RefSeq" id="WP_123856127.1">
    <property type="nucleotide sequence ID" value="NZ_CP033923.1"/>
</dbReference>
<keyword evidence="2" id="KW-1185">Reference proteome</keyword>
<evidence type="ECO:0000313" key="2">
    <source>
        <dbReference type="Proteomes" id="UP000278288"/>
    </source>
</evidence>
<accession>A0AAD0YGL6</accession>
<dbReference type="EMBL" id="CP033923">
    <property type="protein sequence ID" value="AZA89662.1"/>
    <property type="molecule type" value="Genomic_DNA"/>
</dbReference>
<reference evidence="1 2" key="1">
    <citation type="submission" date="2018-11" db="EMBL/GenBank/DDBJ databases">
        <title>Proposal to divide the Flavobacteriaceae and reorganize its genera based on Amino Acid Identity values calculated from whole genome sequences.</title>
        <authorList>
            <person name="Nicholson A.C."/>
            <person name="Gulvik C.A."/>
            <person name="Whitney A.M."/>
            <person name="Humrighouse B.W."/>
            <person name="Bell M."/>
            <person name="Holmes B."/>
            <person name="Steigerwalt A.G."/>
            <person name="Villarma A."/>
            <person name="Sheth M."/>
            <person name="Batra D."/>
            <person name="Pryor J."/>
            <person name="Bernardet J.-F."/>
            <person name="Hugo C."/>
            <person name="Kampfer P."/>
            <person name="Newman J."/>
            <person name="McQuiston J.R."/>
        </authorList>
    </citation>
    <scope>NUCLEOTIDE SEQUENCE [LARGE SCALE GENOMIC DNA]</scope>
    <source>
        <strain evidence="1 2">G0041</strain>
    </source>
</reference>
<organism evidence="1 2">
    <name type="scientific">Chryseobacterium nakagawai</name>
    <dbReference type="NCBI Taxonomy" id="1241982"/>
    <lineage>
        <taxon>Bacteria</taxon>
        <taxon>Pseudomonadati</taxon>
        <taxon>Bacteroidota</taxon>
        <taxon>Flavobacteriia</taxon>
        <taxon>Flavobacteriales</taxon>
        <taxon>Weeksellaceae</taxon>
        <taxon>Chryseobacterium group</taxon>
        <taxon>Chryseobacterium</taxon>
    </lineage>
</organism>
<proteinExistence type="predicted"/>
<dbReference type="Proteomes" id="UP000278288">
    <property type="component" value="Chromosome"/>
</dbReference>
<gene>
    <name evidence="1" type="ORF">EG343_02955</name>
</gene>
<protein>
    <submittedName>
        <fullName evidence="1">Uncharacterized protein</fullName>
    </submittedName>
</protein>